<name>A0A1F7ZV90_9EURO</name>
<dbReference type="RefSeq" id="XP_022387087.1">
    <property type="nucleotide sequence ID" value="XM_022535857.1"/>
</dbReference>
<dbReference type="EMBL" id="LYCR01000072">
    <property type="protein sequence ID" value="OGM43370.1"/>
    <property type="molecule type" value="Genomic_DNA"/>
</dbReference>
<feature type="region of interest" description="Disordered" evidence="1">
    <location>
        <begin position="176"/>
        <end position="196"/>
    </location>
</feature>
<dbReference type="Proteomes" id="UP000179179">
    <property type="component" value="Unassembled WGS sequence"/>
</dbReference>
<reference evidence="3 4" key="1">
    <citation type="journal article" date="2016" name="Genome Biol. Evol.">
        <title>Draft genome sequence of an aflatoxigenic Aspergillus species, A. bombycis.</title>
        <authorList>
            <person name="Moore G.G."/>
            <person name="Mack B.M."/>
            <person name="Beltz S.B."/>
            <person name="Gilbert M.K."/>
        </authorList>
    </citation>
    <scope>NUCLEOTIDE SEQUENCE [LARGE SCALE GENOMIC DNA]</scope>
    <source>
        <strain evidence="4">NRRL 26010</strain>
    </source>
</reference>
<protein>
    <recommendedName>
        <fullName evidence="2">N,N-dimethylformamidase beta subunit-like C-terminal domain-containing protein</fullName>
    </recommendedName>
</protein>
<feature type="domain" description="N,N-dimethylformamidase beta subunit-like C-terminal" evidence="2">
    <location>
        <begin position="274"/>
        <end position="722"/>
    </location>
</feature>
<dbReference type="AlphaFoldDB" id="A0A1F7ZV90"/>
<evidence type="ECO:0000313" key="3">
    <source>
        <dbReference type="EMBL" id="OGM43370.1"/>
    </source>
</evidence>
<dbReference type="GeneID" id="34452118"/>
<accession>A0A1F7ZV90</accession>
<gene>
    <name evidence="3" type="ORF">ABOM_008728</name>
</gene>
<dbReference type="STRING" id="109264.A0A1F7ZV90"/>
<sequence>MAASHIIGYADPLVASPGETVSIHVSCHRDQYSSQFVRLGPGQLDHPDAPPEDRRPVESVATAKHFGRPQFSRPGSFATVHWKSDLLIHNGILRVSFWAQPTLPHAGHRQYLFSSLDPDGRSGLAALIDEGTLVLLTGAADGVQTIPLSVRLERWMWYYLLLTWDPVSNSVSADVRSKPDDVGLAPTTQTESQRVKPMELKSSQCLTIASHTSGERVAPKPMSSSSFNGKIDGFRVEVGSQCILDLDFSQDIPTKSLRDRSIHATHGIIVNSPTRAVTSHDWDAHEVDWTRASYGYGAIHFHDDDVDDAEWEKDFELVLPTDLHSGCYGVVISDGDTEDVIPIFVRPDLSRSTNPPVVLIMPTFTYTAYANDRMFDTSRDVHIDIPGSDLVTKGRHLHILEDRPDLGISLYDSHNDGSGAVHSSTKRVVVNMRPDYYHWGFGGPREFPADLWYVGFLDKELGRDNYDIITDHDLSIYGHSLLLRYSVALSCSHPEYPTYSMLDTYDAFLAKGGSFLYLGGNGYYWVTGHQASNPHQIEVRRADQGCRTFNLPPGHWHLASTGEIGGLWRSRGRPPNRLCGLGSDACGMGQGAAYGIVPEVRVNPRLSFLFDSPRLWDPTTTVIGDFGLVQGAASGDEIDRLDYSLGTPQNAIIVATTKLAGGHSDNYGLFNEEILFPMVNTLGTTSDKVRSDLVYFETQAGGAVFAVGSINWVGALAWKNYENNIAEITANALHDFVRRSQERSK</sequence>
<dbReference type="SUPFAM" id="SSF49899">
    <property type="entry name" value="Concanavalin A-like lectins/glucanases"/>
    <property type="match status" value="1"/>
</dbReference>
<evidence type="ECO:0000256" key="1">
    <source>
        <dbReference type="SAM" id="MobiDB-lite"/>
    </source>
</evidence>
<dbReference type="InterPro" id="IPR046540">
    <property type="entry name" value="DMFA2_C"/>
</dbReference>
<feature type="region of interest" description="Disordered" evidence="1">
    <location>
        <begin position="40"/>
        <end position="59"/>
    </location>
</feature>
<proteinExistence type="predicted"/>
<keyword evidence="4" id="KW-1185">Reference proteome</keyword>
<evidence type="ECO:0000313" key="4">
    <source>
        <dbReference type="Proteomes" id="UP000179179"/>
    </source>
</evidence>
<dbReference type="Pfam" id="PF20254">
    <property type="entry name" value="DMFA2_C"/>
    <property type="match status" value="1"/>
</dbReference>
<dbReference type="InterPro" id="IPR013320">
    <property type="entry name" value="ConA-like_dom_sf"/>
</dbReference>
<organism evidence="3 4">
    <name type="scientific">Aspergillus bombycis</name>
    <dbReference type="NCBI Taxonomy" id="109264"/>
    <lineage>
        <taxon>Eukaryota</taxon>
        <taxon>Fungi</taxon>
        <taxon>Dikarya</taxon>
        <taxon>Ascomycota</taxon>
        <taxon>Pezizomycotina</taxon>
        <taxon>Eurotiomycetes</taxon>
        <taxon>Eurotiomycetidae</taxon>
        <taxon>Eurotiales</taxon>
        <taxon>Aspergillaceae</taxon>
        <taxon>Aspergillus</taxon>
    </lineage>
</organism>
<comment type="caution">
    <text evidence="3">The sequence shown here is derived from an EMBL/GenBank/DDBJ whole genome shotgun (WGS) entry which is preliminary data.</text>
</comment>
<evidence type="ECO:0000259" key="2">
    <source>
        <dbReference type="Pfam" id="PF20254"/>
    </source>
</evidence>
<feature type="compositionally biased region" description="Basic and acidic residues" evidence="1">
    <location>
        <begin position="45"/>
        <end position="57"/>
    </location>
</feature>
<dbReference type="OrthoDB" id="5287072at2759"/>